<evidence type="ECO:0000256" key="4">
    <source>
        <dbReference type="ARBA" id="ARBA00022989"/>
    </source>
</evidence>
<protein>
    <recommendedName>
        <fullName evidence="10">Fluoride-specific ion channel FluC</fullName>
    </recommendedName>
</protein>
<evidence type="ECO:0000256" key="5">
    <source>
        <dbReference type="ARBA" id="ARBA00023136"/>
    </source>
</evidence>
<keyword evidence="4 10" id="KW-1133">Transmembrane helix</keyword>
<feature type="binding site" evidence="10">
    <location>
        <position position="71"/>
    </location>
    <ligand>
        <name>Na(+)</name>
        <dbReference type="ChEBI" id="CHEBI:29101"/>
        <note>structural</note>
    </ligand>
</feature>
<comment type="similarity">
    <text evidence="7 10">Belongs to the fluoride channel Fluc/FEX (TC 1.A.43) family.</text>
</comment>
<keyword evidence="2 10" id="KW-1003">Cell membrane</keyword>
<keyword evidence="10" id="KW-0406">Ion transport</keyword>
<name>A0ABW5VAC9_9BACI</name>
<dbReference type="PANTHER" id="PTHR28259">
    <property type="entry name" value="FLUORIDE EXPORT PROTEIN 1-RELATED"/>
    <property type="match status" value="1"/>
</dbReference>
<gene>
    <name evidence="10 11" type="primary">crcB</name>
    <name evidence="10" type="synonym">fluC</name>
    <name evidence="11" type="ORF">ACFSUO_15670</name>
</gene>
<evidence type="ECO:0000313" key="12">
    <source>
        <dbReference type="Proteomes" id="UP001597502"/>
    </source>
</evidence>
<dbReference type="InterPro" id="IPR003691">
    <property type="entry name" value="FluC"/>
</dbReference>
<keyword evidence="3 10" id="KW-0812">Transmembrane</keyword>
<dbReference type="PANTHER" id="PTHR28259:SF1">
    <property type="entry name" value="FLUORIDE EXPORT PROTEIN 1-RELATED"/>
    <property type="match status" value="1"/>
</dbReference>
<dbReference type="EMBL" id="JBHUNA010000041">
    <property type="protein sequence ID" value="MFD2762395.1"/>
    <property type="molecule type" value="Genomic_DNA"/>
</dbReference>
<evidence type="ECO:0000256" key="1">
    <source>
        <dbReference type="ARBA" id="ARBA00004651"/>
    </source>
</evidence>
<evidence type="ECO:0000256" key="2">
    <source>
        <dbReference type="ARBA" id="ARBA00022475"/>
    </source>
</evidence>
<dbReference type="Pfam" id="PF02537">
    <property type="entry name" value="CRCB"/>
    <property type="match status" value="1"/>
</dbReference>
<comment type="function">
    <text evidence="9 10">Fluoride-specific ion channel. Important for reducing fluoride concentration in the cell, thus reducing its toxicity.</text>
</comment>
<keyword evidence="10" id="KW-0479">Metal-binding</keyword>
<dbReference type="HAMAP" id="MF_00454">
    <property type="entry name" value="FluC"/>
    <property type="match status" value="1"/>
</dbReference>
<accession>A0ABW5VAC9</accession>
<reference evidence="12" key="1">
    <citation type="journal article" date="2019" name="Int. J. Syst. Evol. Microbiol.">
        <title>The Global Catalogue of Microorganisms (GCM) 10K type strain sequencing project: providing services to taxonomists for standard genome sequencing and annotation.</title>
        <authorList>
            <consortium name="The Broad Institute Genomics Platform"/>
            <consortium name="The Broad Institute Genome Sequencing Center for Infectious Disease"/>
            <person name="Wu L."/>
            <person name="Ma J."/>
        </authorList>
    </citation>
    <scope>NUCLEOTIDE SEQUENCE [LARGE SCALE GENOMIC DNA]</scope>
    <source>
        <strain evidence="12">TISTR 1535</strain>
    </source>
</reference>
<keyword evidence="10" id="KW-0915">Sodium</keyword>
<evidence type="ECO:0000256" key="10">
    <source>
        <dbReference type="HAMAP-Rule" id="MF_00454"/>
    </source>
</evidence>
<keyword evidence="5 10" id="KW-0472">Membrane</keyword>
<sequence>MPLLLVMVGGFFGAVARYSFGEWIGTVGFPVATLLVNLAGCLFLGWFLTFSSRRAGRWHKVSLLAGTGFTGSFTTFSTFSVDLIELIRDGAVLQGVFYSVISIIGGLFLAYIGYRCAAFQTRLKGEG</sequence>
<evidence type="ECO:0000256" key="7">
    <source>
        <dbReference type="ARBA" id="ARBA00035120"/>
    </source>
</evidence>
<organism evidence="11 12">
    <name type="scientific">Lentibacillus juripiscarius</name>
    <dbReference type="NCBI Taxonomy" id="257446"/>
    <lineage>
        <taxon>Bacteria</taxon>
        <taxon>Bacillati</taxon>
        <taxon>Bacillota</taxon>
        <taxon>Bacilli</taxon>
        <taxon>Bacillales</taxon>
        <taxon>Bacillaceae</taxon>
        <taxon>Lentibacillus</taxon>
    </lineage>
</organism>
<feature type="transmembrane region" description="Helical" evidence="10">
    <location>
        <begin position="91"/>
        <end position="114"/>
    </location>
</feature>
<dbReference type="NCBIfam" id="TIGR00494">
    <property type="entry name" value="crcB"/>
    <property type="match status" value="1"/>
</dbReference>
<keyword evidence="10" id="KW-0813">Transport</keyword>
<feature type="binding site" evidence="10">
    <location>
        <position position="74"/>
    </location>
    <ligand>
        <name>Na(+)</name>
        <dbReference type="ChEBI" id="CHEBI:29101"/>
        <note>structural</note>
    </ligand>
</feature>
<evidence type="ECO:0000313" key="11">
    <source>
        <dbReference type="EMBL" id="MFD2762395.1"/>
    </source>
</evidence>
<dbReference type="Proteomes" id="UP001597502">
    <property type="component" value="Unassembled WGS sequence"/>
</dbReference>
<evidence type="ECO:0000256" key="3">
    <source>
        <dbReference type="ARBA" id="ARBA00022692"/>
    </source>
</evidence>
<comment type="catalytic activity">
    <reaction evidence="8">
        <text>fluoride(in) = fluoride(out)</text>
        <dbReference type="Rhea" id="RHEA:76159"/>
        <dbReference type="ChEBI" id="CHEBI:17051"/>
    </reaction>
    <physiologicalReaction direction="left-to-right" evidence="8">
        <dbReference type="Rhea" id="RHEA:76160"/>
    </physiologicalReaction>
</comment>
<dbReference type="RefSeq" id="WP_382395856.1">
    <property type="nucleotide sequence ID" value="NZ_JBHUNA010000041.1"/>
</dbReference>
<feature type="transmembrane region" description="Helical" evidence="10">
    <location>
        <begin position="27"/>
        <end position="49"/>
    </location>
</feature>
<comment type="caution">
    <text evidence="11">The sequence shown here is derived from an EMBL/GenBank/DDBJ whole genome shotgun (WGS) entry which is preliminary data.</text>
</comment>
<comment type="subcellular location">
    <subcellularLocation>
        <location evidence="1 10">Cell membrane</location>
        <topology evidence="1 10">Multi-pass membrane protein</topology>
    </subcellularLocation>
</comment>
<comment type="activity regulation">
    <text evidence="10">Na(+) is not transported, but it plays an essential structural role and its presence is essential for fluoride channel function.</text>
</comment>
<feature type="transmembrane region" description="Helical" evidence="10">
    <location>
        <begin position="61"/>
        <end position="79"/>
    </location>
</feature>
<evidence type="ECO:0000256" key="8">
    <source>
        <dbReference type="ARBA" id="ARBA00035585"/>
    </source>
</evidence>
<evidence type="ECO:0000256" key="9">
    <source>
        <dbReference type="ARBA" id="ARBA00049940"/>
    </source>
</evidence>
<proteinExistence type="inferred from homology"/>
<keyword evidence="12" id="KW-1185">Reference proteome</keyword>
<keyword evidence="6 10" id="KW-0407">Ion channel</keyword>
<evidence type="ECO:0000256" key="6">
    <source>
        <dbReference type="ARBA" id="ARBA00023303"/>
    </source>
</evidence>